<keyword evidence="7" id="KW-1185">Reference proteome</keyword>
<sequence>MPQNKDDCGKGGKGYVVWDSETSQDKIYKGDQKEHVINYISARDLGQGHYGASVIAIKYLEWRSKKDNVDIKHAGNGREEQVGKYKLNEYIERLGAAEARLIGGRAAHICMMKHRSAWLSCWMLRKFGFLPQLILPPLYGAAIQPHPSQLRHSLLISFFEVIGGKVRIPKLPPYGPSTSTTEEQRKLISEIRERFSNLESKKIYAVAHYLDPRFKDQFVPNRLEFASKIHSWIKSDILLPTNSGEMVLIDVANIDEERPPSPKKKCGDFFASRANKFVARKTPTKGSSQPAEDIEFELNLYRKADLEPLDSEPIRLLLHYVGQQFEDVRFGSMDEWQDKYKSKFFYGKVPVLEVDGKQLGQSTTILRFLAEKFALAGKDEWEKAKADEIINFQKDAYTELAPYIYTKLGFREGDLDKLRSEVLEPGVKRIFPLFEALLKESGSDYMLPSGLSMVDFQVSNFLYTFIKMEPDTIKAYPGLIKYVERVHALPQLQKYLQQRPQDR</sequence>
<dbReference type="AlphaFoldDB" id="A0A914HMN8"/>
<reference evidence="8" key="1">
    <citation type="submission" date="2022-11" db="UniProtKB">
        <authorList>
            <consortium name="WormBaseParasite"/>
        </authorList>
    </citation>
    <scope>IDENTIFICATION</scope>
</reference>
<keyword evidence="2" id="KW-0808">Transferase</keyword>
<dbReference type="PROSITE" id="PS50405">
    <property type="entry name" value="GST_CTER"/>
    <property type="match status" value="1"/>
</dbReference>
<name>A0A914HMN8_GLORO</name>
<dbReference type="InterPro" id="IPR036249">
    <property type="entry name" value="Thioredoxin-like_sf"/>
</dbReference>
<evidence type="ECO:0000256" key="1">
    <source>
        <dbReference type="ARBA" id="ARBA00012452"/>
    </source>
</evidence>
<dbReference type="Proteomes" id="UP000887572">
    <property type="component" value="Unplaced"/>
</dbReference>
<proteinExistence type="inferred from homology"/>
<dbReference type="InterPro" id="IPR036282">
    <property type="entry name" value="Glutathione-S-Trfase_C_sf"/>
</dbReference>
<organism evidence="7 8">
    <name type="scientific">Globodera rostochiensis</name>
    <name type="common">Golden nematode worm</name>
    <name type="synonym">Heterodera rostochiensis</name>
    <dbReference type="NCBI Taxonomy" id="31243"/>
    <lineage>
        <taxon>Eukaryota</taxon>
        <taxon>Metazoa</taxon>
        <taxon>Ecdysozoa</taxon>
        <taxon>Nematoda</taxon>
        <taxon>Chromadorea</taxon>
        <taxon>Rhabditida</taxon>
        <taxon>Tylenchina</taxon>
        <taxon>Tylenchomorpha</taxon>
        <taxon>Tylenchoidea</taxon>
        <taxon>Heteroderidae</taxon>
        <taxon>Heteroderinae</taxon>
        <taxon>Globodera</taxon>
    </lineage>
</organism>
<dbReference type="Pfam" id="PF14497">
    <property type="entry name" value="GST_C_3"/>
    <property type="match status" value="1"/>
</dbReference>
<dbReference type="InterPro" id="IPR040079">
    <property type="entry name" value="Glutathione_S-Trfase"/>
</dbReference>
<dbReference type="PROSITE" id="PS50404">
    <property type="entry name" value="GST_NTER"/>
    <property type="match status" value="1"/>
</dbReference>
<evidence type="ECO:0000256" key="3">
    <source>
        <dbReference type="ARBA" id="ARBA00038317"/>
    </source>
</evidence>
<dbReference type="Gene3D" id="1.20.1050.10">
    <property type="match status" value="1"/>
</dbReference>
<evidence type="ECO:0000256" key="2">
    <source>
        <dbReference type="ARBA" id="ARBA00022679"/>
    </source>
</evidence>
<dbReference type="CDD" id="cd03039">
    <property type="entry name" value="GST_N_Sigma_like"/>
    <property type="match status" value="1"/>
</dbReference>
<evidence type="ECO:0000313" key="7">
    <source>
        <dbReference type="Proteomes" id="UP000887572"/>
    </source>
</evidence>
<dbReference type="Gene3D" id="3.40.30.10">
    <property type="entry name" value="Glutaredoxin"/>
    <property type="match status" value="1"/>
</dbReference>
<feature type="domain" description="GST N-terminal" evidence="5">
    <location>
        <begin position="311"/>
        <end position="377"/>
    </location>
</feature>
<evidence type="ECO:0000259" key="5">
    <source>
        <dbReference type="PROSITE" id="PS50404"/>
    </source>
</evidence>
<accession>A0A914HMN8</accession>
<dbReference type="InterPro" id="IPR050213">
    <property type="entry name" value="GST_superfamily"/>
</dbReference>
<dbReference type="CDD" id="cd03192">
    <property type="entry name" value="GST_C_Sigma_like"/>
    <property type="match status" value="1"/>
</dbReference>
<dbReference type="SFLD" id="SFLDS00019">
    <property type="entry name" value="Glutathione_Transferase_(cytos"/>
    <property type="match status" value="1"/>
</dbReference>
<comment type="similarity">
    <text evidence="3">Belongs to the GST superfamily. Sigma family.</text>
</comment>
<protein>
    <recommendedName>
        <fullName evidence="1">glutathione transferase</fullName>
        <ecNumber evidence="1">2.5.1.18</ecNumber>
    </recommendedName>
</protein>
<comment type="catalytic activity">
    <reaction evidence="4">
        <text>RX + glutathione = an S-substituted glutathione + a halide anion + H(+)</text>
        <dbReference type="Rhea" id="RHEA:16437"/>
        <dbReference type="ChEBI" id="CHEBI:15378"/>
        <dbReference type="ChEBI" id="CHEBI:16042"/>
        <dbReference type="ChEBI" id="CHEBI:17792"/>
        <dbReference type="ChEBI" id="CHEBI:57925"/>
        <dbReference type="ChEBI" id="CHEBI:90779"/>
        <dbReference type="EC" id="2.5.1.18"/>
    </reaction>
</comment>
<dbReference type="PANTHER" id="PTHR11571">
    <property type="entry name" value="GLUTATHIONE S-TRANSFERASE"/>
    <property type="match status" value="1"/>
</dbReference>
<dbReference type="SUPFAM" id="SSF47616">
    <property type="entry name" value="GST C-terminal domain-like"/>
    <property type="match status" value="1"/>
</dbReference>
<dbReference type="WBParaSite" id="Gr19_v10_g2000.t1">
    <property type="protein sequence ID" value="Gr19_v10_g2000.t1"/>
    <property type="gene ID" value="Gr19_v10_g2000"/>
</dbReference>
<dbReference type="EC" id="2.5.1.18" evidence="1"/>
<feature type="domain" description="GST C-terminal" evidence="6">
    <location>
        <begin position="379"/>
        <end position="503"/>
    </location>
</feature>
<dbReference type="InterPro" id="IPR004046">
    <property type="entry name" value="GST_C"/>
</dbReference>
<dbReference type="InterPro" id="IPR004045">
    <property type="entry name" value="Glutathione_S-Trfase_N"/>
</dbReference>
<dbReference type="SUPFAM" id="SSF52833">
    <property type="entry name" value="Thioredoxin-like"/>
    <property type="match status" value="1"/>
</dbReference>
<dbReference type="InterPro" id="IPR010987">
    <property type="entry name" value="Glutathione-S-Trfase_C-like"/>
</dbReference>
<dbReference type="PANTHER" id="PTHR11571:SF224">
    <property type="entry name" value="HEMATOPOIETIC PROSTAGLANDIN D SYNTHASE"/>
    <property type="match status" value="1"/>
</dbReference>
<evidence type="ECO:0000313" key="8">
    <source>
        <dbReference type="WBParaSite" id="Gr19_v10_g2000.t1"/>
    </source>
</evidence>
<dbReference type="GO" id="GO:0006749">
    <property type="term" value="P:glutathione metabolic process"/>
    <property type="evidence" value="ECO:0007669"/>
    <property type="project" value="TreeGrafter"/>
</dbReference>
<dbReference type="Pfam" id="PF02798">
    <property type="entry name" value="GST_N"/>
    <property type="match status" value="1"/>
</dbReference>
<dbReference type="GO" id="GO:0004364">
    <property type="term" value="F:glutathione transferase activity"/>
    <property type="evidence" value="ECO:0007669"/>
    <property type="project" value="UniProtKB-EC"/>
</dbReference>
<evidence type="ECO:0000259" key="6">
    <source>
        <dbReference type="PROSITE" id="PS50405"/>
    </source>
</evidence>
<evidence type="ECO:0000256" key="4">
    <source>
        <dbReference type="ARBA" id="ARBA00047960"/>
    </source>
</evidence>